<keyword evidence="3" id="KW-0963">Cytoplasm</keyword>
<dbReference type="FunFam" id="3.40.50.620:FF:000037">
    <property type="entry name" value="Glutamine--tRNA ligase cytoplasmic"/>
    <property type="match status" value="1"/>
</dbReference>
<dbReference type="NCBIfam" id="NF011291">
    <property type="entry name" value="PRK14703.1"/>
    <property type="match status" value="1"/>
</dbReference>
<evidence type="ECO:0000256" key="12">
    <source>
        <dbReference type="SAM" id="MobiDB-lite"/>
    </source>
</evidence>
<dbReference type="Pfam" id="PF03950">
    <property type="entry name" value="tRNA-synt_1c_C"/>
    <property type="match status" value="1"/>
</dbReference>
<keyword evidence="6 11" id="KW-0067">ATP-binding</keyword>
<dbReference type="SUPFAM" id="SSF50715">
    <property type="entry name" value="Ribosomal protein L25-like"/>
    <property type="match status" value="1"/>
</dbReference>
<evidence type="ECO:0000256" key="8">
    <source>
        <dbReference type="ARBA" id="ARBA00023146"/>
    </source>
</evidence>
<sequence length="606" mass="67657">MTSSALATQSAPGAAEPTKPSNFLRHVIEADLSQGRYAGRRWGGGPGDAAHHAAGIADPARVRLRFPPEPNGYLHIGHAKSIWLNFSLAAEYGGVCHLRFDDTNPEKEDQEYVDSIRDTVRWLGYDTLLADDPAAPAQAREHEYFASDYFDLMYRAAEALVEAGHAYVDEQTPEQMRANRGDFTTPGTDSPFRGRSPADNLARLREMRDGKHADGSMVLRAKIDMASPNINLRDPAIYRIRRATHHNTGDRWCIYPMYTFAHPIEDALEQITHSICTLEFEDQRPFYDWLLERLTEAGLLSAPQPHQYEFARLNVTYMVTSKRKLRQLVEEQHVSGWDDPRMPTLAGLRRRGYTPAALRLFCERSGVTKVGGWTDYSALEAALRETLEPVAARAMAVLEPVPLVLSNWDEVMGEGFLDDCQAPVHPHHPEQGQRQFRFGRELWIEKSDYEDTPPKGYNRLYPGNKVRLKYGHVIECTGAERDAEGKLTAVLARLLPDTKSGTPGADSVKVKGVITWVSASDAVPAEFNLYDRLFTQPHPDAGDGDFLSNLNPASLSRTQGFVEPGTAERAAQGPVQFERHGYFVIDSAATALVFNRAAGLRDNWGK</sequence>
<dbReference type="EC" id="6.1.1.18" evidence="2 10"/>
<dbReference type="GO" id="GO:0005829">
    <property type="term" value="C:cytosol"/>
    <property type="evidence" value="ECO:0007669"/>
    <property type="project" value="TreeGrafter"/>
</dbReference>
<evidence type="ECO:0000256" key="7">
    <source>
        <dbReference type="ARBA" id="ARBA00022917"/>
    </source>
</evidence>
<dbReference type="InterPro" id="IPR020058">
    <property type="entry name" value="Glu/Gln-tRNA-synth_Ib_cat-dom"/>
</dbReference>
<dbReference type="KEGG" id="xyk:GT347_00555"/>
<keyword evidence="7 11" id="KW-0648">Protein biosynthesis</keyword>
<keyword evidence="4 11" id="KW-0436">Ligase</keyword>
<gene>
    <name evidence="16" type="ORF">GT347_00555</name>
</gene>
<evidence type="ECO:0000313" key="17">
    <source>
        <dbReference type="Proteomes" id="UP000464787"/>
    </source>
</evidence>
<protein>
    <recommendedName>
        <fullName evidence="2 10">Glutamine--tRNA ligase</fullName>
        <ecNumber evidence="2 10">6.1.1.18</ecNumber>
    </recommendedName>
</protein>
<dbReference type="EMBL" id="CP047650">
    <property type="protein sequence ID" value="QHI96618.1"/>
    <property type="molecule type" value="Genomic_DNA"/>
</dbReference>
<dbReference type="InterPro" id="IPR014729">
    <property type="entry name" value="Rossmann-like_a/b/a_fold"/>
</dbReference>
<evidence type="ECO:0000256" key="5">
    <source>
        <dbReference type="ARBA" id="ARBA00022741"/>
    </source>
</evidence>
<dbReference type="PROSITE" id="PS00178">
    <property type="entry name" value="AA_TRNA_LIGASE_I"/>
    <property type="match status" value="1"/>
</dbReference>
<evidence type="ECO:0000256" key="11">
    <source>
        <dbReference type="RuleBase" id="RU363037"/>
    </source>
</evidence>
<dbReference type="Pfam" id="PF00749">
    <property type="entry name" value="tRNA-synt_1c"/>
    <property type="match status" value="1"/>
</dbReference>
<reference evidence="16 17" key="1">
    <citation type="submission" date="2020-01" db="EMBL/GenBank/DDBJ databases">
        <title>Genome sequencing of strain KACC 21265.</title>
        <authorList>
            <person name="Heo J."/>
            <person name="Kim S.-J."/>
            <person name="Kim J.-S."/>
            <person name="Hong S.-B."/>
            <person name="Kwon S.-W."/>
        </authorList>
    </citation>
    <scope>NUCLEOTIDE SEQUENCE [LARGE SCALE GENOMIC DNA]</scope>
    <source>
        <strain evidence="16 17">KACC 21265</strain>
    </source>
</reference>
<dbReference type="GO" id="GO:0005524">
    <property type="term" value="F:ATP binding"/>
    <property type="evidence" value="ECO:0007669"/>
    <property type="project" value="UniProtKB-KW"/>
</dbReference>
<dbReference type="InterPro" id="IPR020059">
    <property type="entry name" value="Glu/Gln-tRNA-synth_Ib_codon-bd"/>
</dbReference>
<dbReference type="Proteomes" id="UP000464787">
    <property type="component" value="Chromosome"/>
</dbReference>
<keyword evidence="8 11" id="KW-0030">Aminoacyl-tRNA synthetase</keyword>
<dbReference type="GO" id="GO:0006425">
    <property type="term" value="P:glutaminyl-tRNA aminoacylation"/>
    <property type="evidence" value="ECO:0007669"/>
    <property type="project" value="UniProtKB-UniRule"/>
</dbReference>
<dbReference type="Pfam" id="PF20974">
    <property type="entry name" value="tRNA-synt_1c_C2"/>
    <property type="match status" value="1"/>
</dbReference>
<keyword evidence="5 11" id="KW-0547">Nucleotide-binding</keyword>
<evidence type="ECO:0000259" key="14">
    <source>
        <dbReference type="Pfam" id="PF03950"/>
    </source>
</evidence>
<dbReference type="InterPro" id="IPR001412">
    <property type="entry name" value="aa-tRNA-synth_I_CS"/>
</dbReference>
<dbReference type="InterPro" id="IPR004514">
    <property type="entry name" value="Gln-tRNA-synth"/>
</dbReference>
<proteinExistence type="inferred from homology"/>
<dbReference type="PANTHER" id="PTHR43097">
    <property type="entry name" value="GLUTAMINE-TRNA LIGASE"/>
    <property type="match status" value="1"/>
</dbReference>
<feature type="region of interest" description="Disordered" evidence="12">
    <location>
        <begin position="1"/>
        <end position="22"/>
    </location>
</feature>
<evidence type="ECO:0000256" key="2">
    <source>
        <dbReference type="ARBA" id="ARBA00012836"/>
    </source>
</evidence>
<evidence type="ECO:0000256" key="9">
    <source>
        <dbReference type="ARBA" id="ARBA00048270"/>
    </source>
</evidence>
<feature type="domain" description="tRNA synthetases class I (E and Q) anti-codon binding" evidence="15">
    <location>
        <begin position="513"/>
        <end position="586"/>
    </location>
</feature>
<dbReference type="InterPro" id="IPR049437">
    <property type="entry name" value="tRNA-synt_1c_C2"/>
</dbReference>
<dbReference type="PANTHER" id="PTHR43097:SF5">
    <property type="entry name" value="GLUTAMATE--TRNA LIGASE"/>
    <property type="match status" value="1"/>
</dbReference>
<evidence type="ECO:0000259" key="13">
    <source>
        <dbReference type="Pfam" id="PF00749"/>
    </source>
</evidence>
<feature type="region of interest" description="Disordered" evidence="12">
    <location>
        <begin position="178"/>
        <end position="197"/>
    </location>
</feature>
<feature type="domain" description="Glutamyl/glutaminyl-tRNA synthetase class Ib anti-codon binding" evidence="14">
    <location>
        <begin position="391"/>
        <end position="492"/>
    </location>
</feature>
<dbReference type="SUPFAM" id="SSF52374">
    <property type="entry name" value="Nucleotidylyl transferase"/>
    <property type="match status" value="1"/>
</dbReference>
<dbReference type="InterPro" id="IPR000924">
    <property type="entry name" value="Glu/Gln-tRNA-synth"/>
</dbReference>
<comment type="catalytic activity">
    <reaction evidence="9">
        <text>tRNA(Gln) + L-glutamine + ATP = L-glutaminyl-tRNA(Gln) + AMP + diphosphate</text>
        <dbReference type="Rhea" id="RHEA:20121"/>
        <dbReference type="Rhea" id="RHEA-COMP:9662"/>
        <dbReference type="Rhea" id="RHEA-COMP:9681"/>
        <dbReference type="ChEBI" id="CHEBI:30616"/>
        <dbReference type="ChEBI" id="CHEBI:33019"/>
        <dbReference type="ChEBI" id="CHEBI:58359"/>
        <dbReference type="ChEBI" id="CHEBI:78442"/>
        <dbReference type="ChEBI" id="CHEBI:78521"/>
        <dbReference type="ChEBI" id="CHEBI:456215"/>
        <dbReference type="EC" id="6.1.1.18"/>
    </reaction>
</comment>
<evidence type="ECO:0000256" key="4">
    <source>
        <dbReference type="ARBA" id="ARBA00022598"/>
    </source>
</evidence>
<dbReference type="AlphaFoldDB" id="A0A857J0X9"/>
<keyword evidence="17" id="KW-1185">Reference proteome</keyword>
<comment type="similarity">
    <text evidence="1 11">Belongs to the class-I aminoacyl-tRNA synthetase family.</text>
</comment>
<accession>A0A857J0X9</accession>
<feature type="domain" description="Glutamyl/glutaminyl-tRNA synthetase class Ib catalytic" evidence="13">
    <location>
        <begin position="62"/>
        <end position="382"/>
    </location>
</feature>
<dbReference type="GO" id="GO:0004819">
    <property type="term" value="F:glutamine-tRNA ligase activity"/>
    <property type="evidence" value="ECO:0007669"/>
    <property type="project" value="UniProtKB-UniRule"/>
</dbReference>
<dbReference type="RefSeq" id="WP_160550136.1">
    <property type="nucleotide sequence ID" value="NZ_CP047650.1"/>
</dbReference>
<organism evidence="16 17">
    <name type="scientific">Xylophilus rhododendri</name>
    <dbReference type="NCBI Taxonomy" id="2697032"/>
    <lineage>
        <taxon>Bacteria</taxon>
        <taxon>Pseudomonadati</taxon>
        <taxon>Pseudomonadota</taxon>
        <taxon>Betaproteobacteria</taxon>
        <taxon>Burkholderiales</taxon>
        <taxon>Xylophilus</taxon>
    </lineage>
</organism>
<evidence type="ECO:0000259" key="15">
    <source>
        <dbReference type="Pfam" id="PF20974"/>
    </source>
</evidence>
<evidence type="ECO:0000256" key="10">
    <source>
        <dbReference type="NCBIfam" id="TIGR00440"/>
    </source>
</evidence>
<dbReference type="NCBIfam" id="TIGR00440">
    <property type="entry name" value="glnS"/>
    <property type="match status" value="1"/>
</dbReference>
<dbReference type="Gene3D" id="3.40.50.620">
    <property type="entry name" value="HUPs"/>
    <property type="match status" value="1"/>
</dbReference>
<name>A0A857J0X9_9BURK</name>
<feature type="compositionally biased region" description="Polar residues" evidence="12">
    <location>
        <begin position="1"/>
        <end position="11"/>
    </location>
</feature>
<evidence type="ECO:0000256" key="1">
    <source>
        <dbReference type="ARBA" id="ARBA00005594"/>
    </source>
</evidence>
<evidence type="ECO:0000313" key="16">
    <source>
        <dbReference type="EMBL" id="QHI96618.1"/>
    </source>
</evidence>
<dbReference type="InterPro" id="IPR020056">
    <property type="entry name" value="Rbsml_bL25/Gln-tRNA_synth_N"/>
</dbReference>
<dbReference type="InterPro" id="IPR011035">
    <property type="entry name" value="Ribosomal_bL25/Gln-tRNA_synth"/>
</dbReference>
<dbReference type="PRINTS" id="PR00987">
    <property type="entry name" value="TRNASYNTHGLU"/>
</dbReference>
<dbReference type="InterPro" id="IPR050132">
    <property type="entry name" value="Gln/Glu-tRNA_Ligase"/>
</dbReference>
<dbReference type="Gene3D" id="2.40.240.10">
    <property type="entry name" value="Ribosomal Protein L25, Chain P"/>
    <property type="match status" value="2"/>
</dbReference>
<evidence type="ECO:0000256" key="3">
    <source>
        <dbReference type="ARBA" id="ARBA00022490"/>
    </source>
</evidence>
<evidence type="ECO:0000256" key="6">
    <source>
        <dbReference type="ARBA" id="ARBA00022840"/>
    </source>
</evidence>